<name>A0A6G0Z723_APHCR</name>
<evidence type="ECO:0000313" key="3">
    <source>
        <dbReference type="Proteomes" id="UP000478052"/>
    </source>
</evidence>
<proteinExistence type="predicted"/>
<reference evidence="2 3" key="1">
    <citation type="submission" date="2019-08" db="EMBL/GenBank/DDBJ databases">
        <title>Whole genome of Aphis craccivora.</title>
        <authorList>
            <person name="Voronova N.V."/>
            <person name="Shulinski R.S."/>
            <person name="Bandarenka Y.V."/>
            <person name="Zhorov D.G."/>
            <person name="Warner D."/>
        </authorList>
    </citation>
    <scope>NUCLEOTIDE SEQUENCE [LARGE SCALE GENOMIC DNA]</scope>
    <source>
        <strain evidence="2">180601</strain>
        <tissue evidence="2">Whole Body</tissue>
    </source>
</reference>
<evidence type="ECO:0000256" key="1">
    <source>
        <dbReference type="SAM" id="MobiDB-lite"/>
    </source>
</evidence>
<dbReference type="EMBL" id="VUJU01001220">
    <property type="protein sequence ID" value="KAF0766319.1"/>
    <property type="molecule type" value="Genomic_DNA"/>
</dbReference>
<gene>
    <name evidence="2" type="ORF">FWK35_00005329</name>
</gene>
<organism evidence="2 3">
    <name type="scientific">Aphis craccivora</name>
    <name type="common">Cowpea aphid</name>
    <dbReference type="NCBI Taxonomy" id="307492"/>
    <lineage>
        <taxon>Eukaryota</taxon>
        <taxon>Metazoa</taxon>
        <taxon>Ecdysozoa</taxon>
        <taxon>Arthropoda</taxon>
        <taxon>Hexapoda</taxon>
        <taxon>Insecta</taxon>
        <taxon>Pterygota</taxon>
        <taxon>Neoptera</taxon>
        <taxon>Paraneoptera</taxon>
        <taxon>Hemiptera</taxon>
        <taxon>Sternorrhyncha</taxon>
        <taxon>Aphidomorpha</taxon>
        <taxon>Aphidoidea</taxon>
        <taxon>Aphididae</taxon>
        <taxon>Aphidini</taxon>
        <taxon>Aphis</taxon>
        <taxon>Aphis</taxon>
    </lineage>
</organism>
<accession>A0A6G0Z723</accession>
<keyword evidence="3" id="KW-1185">Reference proteome</keyword>
<evidence type="ECO:0000313" key="2">
    <source>
        <dbReference type="EMBL" id="KAF0766319.1"/>
    </source>
</evidence>
<feature type="region of interest" description="Disordered" evidence="1">
    <location>
        <begin position="109"/>
        <end position="132"/>
    </location>
</feature>
<dbReference type="AlphaFoldDB" id="A0A6G0Z723"/>
<sequence>MYATLQTFCPAVSKRPTQRYRTHIVSLACFDVMTTTITIIKIRRGNHTDRDYYNVSLRCTVGRRRRFDVRRAQLAKTANHRCLGISTIHRRHRLRSTRNRPLRVIASDEPAVSPGTTAPPKAFTSSKINGGGGGGDDYDDVCGGGGGWPPTSCGNTEVSGMGGTFRRRRLRTGLSCVACARARVCVSVRCACVQVSMRLYMLSRRARCGSECMVRVECLLPPFHQTSPPLSVDRRLFYINYCYFTHHCGYGEAHAPAWCRAGERRLRRRRRRTTVTVCAIDGVWRRPANAARSSSRRRAASARPSTSVCDGCERERGIRRAFACAERASRQPATQPAR</sequence>
<protein>
    <submittedName>
        <fullName evidence="2">Uncharacterized protein</fullName>
    </submittedName>
</protein>
<dbReference type="Proteomes" id="UP000478052">
    <property type="component" value="Unassembled WGS sequence"/>
</dbReference>
<comment type="caution">
    <text evidence="2">The sequence shown here is derived from an EMBL/GenBank/DDBJ whole genome shotgun (WGS) entry which is preliminary data.</text>
</comment>